<dbReference type="PANTHER" id="PTHR46580">
    <property type="entry name" value="SENSOR KINASE-RELATED"/>
    <property type="match status" value="1"/>
</dbReference>
<evidence type="ECO:0000256" key="1">
    <source>
        <dbReference type="ARBA" id="ARBA00022729"/>
    </source>
</evidence>
<evidence type="ECO:0008006" key="4">
    <source>
        <dbReference type="Google" id="ProtNLM"/>
    </source>
</evidence>
<dbReference type="Pfam" id="PF13517">
    <property type="entry name" value="FG-GAP_3"/>
    <property type="match status" value="2"/>
</dbReference>
<feature type="non-terminal residue" evidence="3">
    <location>
        <position position="450"/>
    </location>
</feature>
<gene>
    <name evidence="3" type="ORF">METZ01_LOCUS245587</name>
</gene>
<protein>
    <recommendedName>
        <fullName evidence="4">VCBS repeat-containing protein</fullName>
    </recommendedName>
</protein>
<reference evidence="3" key="1">
    <citation type="submission" date="2018-05" db="EMBL/GenBank/DDBJ databases">
        <authorList>
            <person name="Lanie J.A."/>
            <person name="Ng W.-L."/>
            <person name="Kazmierczak K.M."/>
            <person name="Andrzejewski T.M."/>
            <person name="Davidsen T.M."/>
            <person name="Wayne K.J."/>
            <person name="Tettelin H."/>
            <person name="Glass J.I."/>
            <person name="Rusch D."/>
            <person name="Podicherti R."/>
            <person name="Tsui H.-C.T."/>
            <person name="Winkler M.E."/>
        </authorList>
    </citation>
    <scope>NUCLEOTIDE SEQUENCE</scope>
</reference>
<keyword evidence="1" id="KW-0732">Signal</keyword>
<evidence type="ECO:0000313" key="3">
    <source>
        <dbReference type="EMBL" id="SVB92733.1"/>
    </source>
</evidence>
<dbReference type="InterPro" id="IPR013517">
    <property type="entry name" value="FG-GAP"/>
</dbReference>
<name>A0A382I1J1_9ZZZZ</name>
<proteinExistence type="predicted"/>
<dbReference type="Gene3D" id="2.130.10.130">
    <property type="entry name" value="Integrin alpha, N-terminal"/>
    <property type="match status" value="1"/>
</dbReference>
<organism evidence="3">
    <name type="scientific">marine metagenome</name>
    <dbReference type="NCBI Taxonomy" id="408172"/>
    <lineage>
        <taxon>unclassified sequences</taxon>
        <taxon>metagenomes</taxon>
        <taxon>ecological metagenomes</taxon>
    </lineage>
</organism>
<dbReference type="InterPro" id="IPR028994">
    <property type="entry name" value="Integrin_alpha_N"/>
</dbReference>
<dbReference type="PROSITE" id="PS51257">
    <property type="entry name" value="PROKAR_LIPOPROTEIN"/>
    <property type="match status" value="1"/>
</dbReference>
<dbReference type="EMBL" id="UINC01064245">
    <property type="protein sequence ID" value="SVB92733.1"/>
    <property type="molecule type" value="Genomic_DNA"/>
</dbReference>
<dbReference type="PANTHER" id="PTHR46580:SF2">
    <property type="entry name" value="MAM DOMAIN-CONTAINING PROTEIN"/>
    <property type="match status" value="1"/>
</dbReference>
<evidence type="ECO:0000256" key="2">
    <source>
        <dbReference type="SAM" id="MobiDB-lite"/>
    </source>
</evidence>
<sequence length="450" mass="49408">MKKLLLLLILSFFSTQGLAAGCPDGSEPVKSVSDDGSYFVYNCGGGNEQSSSSNKTSKVDSAKSGISIENDPNIDFFKPPLEPYPTDLMYFYGRKWQIADYNNDGFSDVLYVGVMRPSNFISLNMFSDEPGDGEVECGDGDKCTGTQPLPSLFLGDADGNLTYSPHLLIDNREIPGMSLGGQLLVAHFNNDDTLDFYITDNGIEDWDGDRDSYFLSQPDGTWLESSNTHLSHPNFMSYNGGTTGDIDNDGDMDVVYTEMNSWERGTSFWCLMNDGTGFLKKRKCGGANSFSLELADLDGDGDLDALIGGHEKEYSESYTNGFTGILWNDGKGKFNKHNSTRLPEYKQKFSAIPEVSASDLDNDGDLDIVYSRTGGDPAYVGAAIQIIENLGNKKFKDHGLIILEENGHIFDIKFRDFDGDGDNDIYLASEGDNDVNNGTVLLNNGNFNFD</sequence>
<dbReference type="SUPFAM" id="SSF69318">
    <property type="entry name" value="Integrin alpha N-terminal domain"/>
    <property type="match status" value="1"/>
</dbReference>
<accession>A0A382I1J1</accession>
<feature type="region of interest" description="Disordered" evidence="2">
    <location>
        <begin position="47"/>
        <end position="66"/>
    </location>
</feature>
<dbReference type="AlphaFoldDB" id="A0A382I1J1"/>